<dbReference type="InterPro" id="IPR059117">
    <property type="entry name" value="APS_kinase_dom"/>
</dbReference>
<organism evidence="13 14">
    <name type="scientific">Priestia megaterium</name>
    <name type="common">Bacillus megaterium</name>
    <dbReference type="NCBI Taxonomy" id="1404"/>
    <lineage>
        <taxon>Bacteria</taxon>
        <taxon>Bacillati</taxon>
        <taxon>Bacillota</taxon>
        <taxon>Bacilli</taxon>
        <taxon>Bacillales</taxon>
        <taxon>Bacillaceae</taxon>
        <taxon>Priestia</taxon>
    </lineage>
</organism>
<dbReference type="Gene3D" id="3.40.50.300">
    <property type="entry name" value="P-loop containing nucleotide triphosphate hydrolases"/>
    <property type="match status" value="1"/>
</dbReference>
<evidence type="ECO:0000256" key="10">
    <source>
        <dbReference type="RuleBase" id="RU004347"/>
    </source>
</evidence>
<evidence type="ECO:0000313" key="13">
    <source>
        <dbReference type="EMBL" id="PES42454.1"/>
    </source>
</evidence>
<dbReference type="GO" id="GO:0070814">
    <property type="term" value="P:hydrogen sulfide biosynthetic process"/>
    <property type="evidence" value="ECO:0007669"/>
    <property type="project" value="UniProtKB-UniRule"/>
</dbReference>
<comment type="catalytic activity">
    <reaction evidence="1 9 10">
        <text>adenosine 5'-phosphosulfate + ATP = 3'-phosphoadenylyl sulfate + ADP + H(+)</text>
        <dbReference type="Rhea" id="RHEA:24152"/>
        <dbReference type="ChEBI" id="CHEBI:15378"/>
        <dbReference type="ChEBI" id="CHEBI:30616"/>
        <dbReference type="ChEBI" id="CHEBI:58243"/>
        <dbReference type="ChEBI" id="CHEBI:58339"/>
        <dbReference type="ChEBI" id="CHEBI:456216"/>
        <dbReference type="EC" id="2.7.1.25"/>
    </reaction>
</comment>
<feature type="domain" description="APS kinase" evidence="12">
    <location>
        <begin position="27"/>
        <end position="176"/>
    </location>
</feature>
<sequence>MNKSTNITWHDAGITKEERREQNNHHSFVLWFTGLSGSGKSTVANAVAKALFDKNIRNYVLDGDNVRFGLNKNLGFSAEDRTENIRRIGEVSKLFVDSGQVVLTAFISPFQEDRAQVREILEGNEFLEVYVECPLEECEKRDPKGLYKKARSGEIRDFTGIDSPYESPANPELTINTSTQSVEECVQTVIEYLANRKFI</sequence>
<dbReference type="GO" id="GO:0005524">
    <property type="term" value="F:ATP binding"/>
    <property type="evidence" value="ECO:0007669"/>
    <property type="project" value="UniProtKB-UniRule"/>
</dbReference>
<dbReference type="PANTHER" id="PTHR11055:SF1">
    <property type="entry name" value="PAPS SYNTHETASE, ISOFORM D"/>
    <property type="match status" value="1"/>
</dbReference>
<accession>A0A2B0QWJ2</accession>
<dbReference type="SUPFAM" id="SSF52540">
    <property type="entry name" value="P-loop containing nucleoside triphosphate hydrolases"/>
    <property type="match status" value="1"/>
</dbReference>
<evidence type="ECO:0000256" key="11">
    <source>
        <dbReference type="SAM" id="MobiDB-lite"/>
    </source>
</evidence>
<name>A0A2B0QWJ2_PRIMG</name>
<dbReference type="RefSeq" id="WP_013059581.1">
    <property type="nucleotide sequence ID" value="NZ_CATKQG010000039.1"/>
</dbReference>
<evidence type="ECO:0000256" key="9">
    <source>
        <dbReference type="HAMAP-Rule" id="MF_00065"/>
    </source>
</evidence>
<dbReference type="GO" id="GO:0000103">
    <property type="term" value="P:sulfate assimilation"/>
    <property type="evidence" value="ECO:0007669"/>
    <property type="project" value="UniProtKB-UniRule"/>
</dbReference>
<comment type="pathway">
    <text evidence="3 9 10">Sulfur metabolism; hydrogen sulfide biosynthesis; sulfite from sulfate: step 2/3.</text>
</comment>
<dbReference type="EC" id="2.7.1.25" evidence="9 10"/>
<dbReference type="InterPro" id="IPR027417">
    <property type="entry name" value="P-loop_NTPase"/>
</dbReference>
<feature type="binding site" evidence="9">
    <location>
        <begin position="34"/>
        <end position="41"/>
    </location>
    <ligand>
        <name>ATP</name>
        <dbReference type="ChEBI" id="CHEBI:30616"/>
    </ligand>
</feature>
<comment type="similarity">
    <text evidence="4 9 10">Belongs to the APS kinase family.</text>
</comment>
<keyword evidence="8 9" id="KW-0067">ATP-binding</keyword>
<evidence type="ECO:0000256" key="5">
    <source>
        <dbReference type="ARBA" id="ARBA00022679"/>
    </source>
</evidence>
<keyword evidence="5 9" id="KW-0808">Transferase</keyword>
<dbReference type="AlphaFoldDB" id="A0A2B0QWJ2"/>
<gene>
    <name evidence="9 13" type="primary">cysC</name>
    <name evidence="13" type="ORF">CN497_00685</name>
</gene>
<evidence type="ECO:0000256" key="3">
    <source>
        <dbReference type="ARBA" id="ARBA00004806"/>
    </source>
</evidence>
<dbReference type="PANTHER" id="PTHR11055">
    <property type="entry name" value="BIFUNCTIONAL 3'-PHOSPHOADENOSINE 5'-PHOSPHOSULFATE SYNTHASE"/>
    <property type="match status" value="1"/>
</dbReference>
<dbReference type="NCBIfam" id="TIGR00455">
    <property type="entry name" value="apsK"/>
    <property type="match status" value="1"/>
</dbReference>
<evidence type="ECO:0000256" key="6">
    <source>
        <dbReference type="ARBA" id="ARBA00022741"/>
    </source>
</evidence>
<dbReference type="FunFam" id="3.40.50.300:FF:000212">
    <property type="entry name" value="Adenylyl-sulfate kinase"/>
    <property type="match status" value="1"/>
</dbReference>
<protein>
    <recommendedName>
        <fullName evidence="9 10">Adenylyl-sulfate kinase</fullName>
        <ecNumber evidence="9 10">2.7.1.25</ecNumber>
    </recommendedName>
    <alternativeName>
        <fullName evidence="9">APS kinase</fullName>
    </alternativeName>
    <alternativeName>
        <fullName evidence="9">ATP adenosine-5'-phosphosulfate 3'-phosphotransferase</fullName>
    </alternativeName>
    <alternativeName>
        <fullName evidence="9">Adenosine-5'-phosphosulfate kinase</fullName>
    </alternativeName>
</protein>
<dbReference type="Pfam" id="PF01583">
    <property type="entry name" value="APS_kinase"/>
    <property type="match status" value="1"/>
</dbReference>
<evidence type="ECO:0000256" key="4">
    <source>
        <dbReference type="ARBA" id="ARBA00007008"/>
    </source>
</evidence>
<evidence type="ECO:0000256" key="1">
    <source>
        <dbReference type="ARBA" id="ARBA00001823"/>
    </source>
</evidence>
<feature type="region of interest" description="Disordered" evidence="11">
    <location>
        <begin position="1"/>
        <end position="20"/>
    </location>
</feature>
<comment type="caution">
    <text evidence="13">The sequence shown here is derived from an EMBL/GenBank/DDBJ whole genome shotgun (WGS) entry which is preliminary data.</text>
</comment>
<evidence type="ECO:0000256" key="8">
    <source>
        <dbReference type="ARBA" id="ARBA00022840"/>
    </source>
</evidence>
<evidence type="ECO:0000259" key="12">
    <source>
        <dbReference type="Pfam" id="PF01583"/>
    </source>
</evidence>
<evidence type="ECO:0000313" key="14">
    <source>
        <dbReference type="Proteomes" id="UP000220341"/>
    </source>
</evidence>
<proteinExistence type="inferred from homology"/>
<keyword evidence="7 9" id="KW-0418">Kinase</keyword>
<dbReference type="GO" id="GO:0004020">
    <property type="term" value="F:adenylylsulfate kinase activity"/>
    <property type="evidence" value="ECO:0007669"/>
    <property type="project" value="UniProtKB-UniRule"/>
</dbReference>
<keyword evidence="6 9" id="KW-0547">Nucleotide-binding</keyword>
<dbReference type="NCBIfam" id="NF003013">
    <property type="entry name" value="PRK03846.1"/>
    <property type="match status" value="1"/>
</dbReference>
<keyword evidence="9" id="KW-0597">Phosphoprotein</keyword>
<dbReference type="CDD" id="cd02027">
    <property type="entry name" value="APSK"/>
    <property type="match status" value="1"/>
</dbReference>
<dbReference type="HAMAP" id="MF_00065">
    <property type="entry name" value="Adenylyl_sulf_kinase"/>
    <property type="match status" value="1"/>
</dbReference>
<dbReference type="InterPro" id="IPR002891">
    <property type="entry name" value="APS"/>
</dbReference>
<dbReference type="Proteomes" id="UP000220341">
    <property type="component" value="Unassembled WGS sequence"/>
</dbReference>
<comment type="function">
    <text evidence="2 9 10">Catalyzes the synthesis of activated sulfate.</text>
</comment>
<reference evidence="13 14" key="1">
    <citation type="submission" date="2017-09" db="EMBL/GenBank/DDBJ databases">
        <title>Large-scale bioinformatics analysis of Bacillus genomes uncovers conserved roles of natural products in bacterial physiology.</title>
        <authorList>
            <consortium name="Agbiome Team Llc"/>
            <person name="Bleich R.M."/>
            <person name="Kirk G.J."/>
            <person name="Santa Maria K.C."/>
            <person name="Allen S.E."/>
            <person name="Farag S."/>
            <person name="Shank E.A."/>
            <person name="Bowers A."/>
        </authorList>
    </citation>
    <scope>NUCLEOTIDE SEQUENCE [LARGE SCALE GENOMIC DNA]</scope>
    <source>
        <strain evidence="13 14">AFS003013</strain>
    </source>
</reference>
<feature type="active site" description="Phosphoserine intermediate" evidence="9">
    <location>
        <position position="108"/>
    </location>
</feature>
<evidence type="ECO:0000256" key="2">
    <source>
        <dbReference type="ARBA" id="ARBA00002632"/>
    </source>
</evidence>
<dbReference type="EMBL" id="NTYW01000003">
    <property type="protein sequence ID" value="PES42454.1"/>
    <property type="molecule type" value="Genomic_DNA"/>
</dbReference>
<evidence type="ECO:0000256" key="7">
    <source>
        <dbReference type="ARBA" id="ARBA00022777"/>
    </source>
</evidence>